<organism evidence="1 2">
    <name type="scientific">Hyalomma asiaticum</name>
    <name type="common">Tick</name>
    <dbReference type="NCBI Taxonomy" id="266040"/>
    <lineage>
        <taxon>Eukaryota</taxon>
        <taxon>Metazoa</taxon>
        <taxon>Ecdysozoa</taxon>
        <taxon>Arthropoda</taxon>
        <taxon>Chelicerata</taxon>
        <taxon>Arachnida</taxon>
        <taxon>Acari</taxon>
        <taxon>Parasitiformes</taxon>
        <taxon>Ixodida</taxon>
        <taxon>Ixodoidea</taxon>
        <taxon>Ixodidae</taxon>
        <taxon>Hyalomminae</taxon>
        <taxon>Hyalomma</taxon>
    </lineage>
</organism>
<protein>
    <submittedName>
        <fullName evidence="1">Uncharacterized protein</fullName>
    </submittedName>
</protein>
<comment type="caution">
    <text evidence="1">The sequence shown here is derived from an EMBL/GenBank/DDBJ whole genome shotgun (WGS) entry which is preliminary data.</text>
</comment>
<accession>A0ACB7SLN7</accession>
<keyword evidence="2" id="KW-1185">Reference proteome</keyword>
<evidence type="ECO:0000313" key="2">
    <source>
        <dbReference type="Proteomes" id="UP000821845"/>
    </source>
</evidence>
<gene>
    <name evidence="1" type="ORF">HPB50_002559</name>
</gene>
<dbReference type="Proteomes" id="UP000821845">
    <property type="component" value="Chromosome 3"/>
</dbReference>
<reference evidence="1" key="1">
    <citation type="submission" date="2020-05" db="EMBL/GenBank/DDBJ databases">
        <title>Large-scale comparative analyses of tick genomes elucidate their genetic diversity and vector capacities.</title>
        <authorList>
            <person name="Jia N."/>
            <person name="Wang J."/>
            <person name="Shi W."/>
            <person name="Du L."/>
            <person name="Sun Y."/>
            <person name="Zhan W."/>
            <person name="Jiang J."/>
            <person name="Wang Q."/>
            <person name="Zhang B."/>
            <person name="Ji P."/>
            <person name="Sakyi L.B."/>
            <person name="Cui X."/>
            <person name="Yuan T."/>
            <person name="Jiang B."/>
            <person name="Yang W."/>
            <person name="Lam T.T.-Y."/>
            <person name="Chang Q."/>
            <person name="Ding S."/>
            <person name="Wang X."/>
            <person name="Zhu J."/>
            <person name="Ruan X."/>
            <person name="Zhao L."/>
            <person name="Wei J."/>
            <person name="Que T."/>
            <person name="Du C."/>
            <person name="Cheng J."/>
            <person name="Dai P."/>
            <person name="Han X."/>
            <person name="Huang E."/>
            <person name="Gao Y."/>
            <person name="Liu J."/>
            <person name="Shao H."/>
            <person name="Ye R."/>
            <person name="Li L."/>
            <person name="Wei W."/>
            <person name="Wang X."/>
            <person name="Wang C."/>
            <person name="Yang T."/>
            <person name="Huo Q."/>
            <person name="Li W."/>
            <person name="Guo W."/>
            <person name="Chen H."/>
            <person name="Zhou L."/>
            <person name="Ni X."/>
            <person name="Tian J."/>
            <person name="Zhou Y."/>
            <person name="Sheng Y."/>
            <person name="Liu T."/>
            <person name="Pan Y."/>
            <person name="Xia L."/>
            <person name="Li J."/>
            <person name="Zhao F."/>
            <person name="Cao W."/>
        </authorList>
    </citation>
    <scope>NUCLEOTIDE SEQUENCE</scope>
    <source>
        <strain evidence="1">Hyas-2018</strain>
    </source>
</reference>
<dbReference type="EMBL" id="CM023483">
    <property type="protein sequence ID" value="KAH6934977.1"/>
    <property type="molecule type" value="Genomic_DNA"/>
</dbReference>
<evidence type="ECO:0000313" key="1">
    <source>
        <dbReference type="EMBL" id="KAH6934977.1"/>
    </source>
</evidence>
<proteinExistence type="predicted"/>
<sequence>MKTSHKSAEWQLVIDLEGLGFHHFRQLTPSLLIKLAHITQDCTPIRVKAVYIINYPSAFKAVFEVVKPFLKAKLLTRIHFVGGDVSELWKICPPDLVPAEFGGTREDFDFDRQEESVLRKSHVFEELCRYDRPPP</sequence>
<name>A0ACB7SLN7_HYAAI</name>